<dbReference type="SUPFAM" id="SSF54197">
    <property type="entry name" value="HIT-like"/>
    <property type="match status" value="1"/>
</dbReference>
<feature type="short sequence motif" description="Histidine triad motif" evidence="2 3">
    <location>
        <begin position="97"/>
        <end position="101"/>
    </location>
</feature>
<dbReference type="PROSITE" id="PS00892">
    <property type="entry name" value="HIT_1"/>
    <property type="match status" value="1"/>
</dbReference>
<organism evidence="5 6">
    <name type="scientific">Carpediemonas membranifera</name>
    <dbReference type="NCBI Taxonomy" id="201153"/>
    <lineage>
        <taxon>Eukaryota</taxon>
        <taxon>Metamonada</taxon>
        <taxon>Carpediemonas-like organisms</taxon>
        <taxon>Carpediemonas</taxon>
    </lineage>
</organism>
<evidence type="ECO:0000256" key="3">
    <source>
        <dbReference type="PROSITE-ProRule" id="PRU00464"/>
    </source>
</evidence>
<dbReference type="PANTHER" id="PTHR46243">
    <property type="entry name" value="BIS(5'-ADENOSYL)-TRIPHOSPHATASE"/>
    <property type="match status" value="1"/>
</dbReference>
<evidence type="ECO:0000259" key="4">
    <source>
        <dbReference type="PROSITE" id="PS51084"/>
    </source>
</evidence>
<feature type="domain" description="HIT" evidence="4">
    <location>
        <begin position="5"/>
        <end position="116"/>
    </location>
</feature>
<dbReference type="InterPro" id="IPR036265">
    <property type="entry name" value="HIT-like_sf"/>
</dbReference>
<keyword evidence="6" id="KW-1185">Reference proteome</keyword>
<protein>
    <submittedName>
        <fullName evidence="5">Bis(5'-adenosyl)-triphosphatase</fullName>
    </submittedName>
</protein>
<proteinExistence type="predicted"/>
<evidence type="ECO:0000313" key="6">
    <source>
        <dbReference type="Proteomes" id="UP000717585"/>
    </source>
</evidence>
<comment type="caution">
    <text evidence="5">The sequence shown here is derived from an EMBL/GenBank/DDBJ whole genome shotgun (WGS) entry which is preliminary data.</text>
</comment>
<dbReference type="InterPro" id="IPR051884">
    <property type="entry name" value="Bis(5'-adenosyl)-TPase_reg"/>
</dbReference>
<evidence type="ECO:0000256" key="1">
    <source>
        <dbReference type="PIRSR" id="PIRSR601310-1"/>
    </source>
</evidence>
<dbReference type="InterPro" id="IPR001310">
    <property type="entry name" value="Histidine_triad_HIT"/>
</dbReference>
<dbReference type="OrthoDB" id="680339at2759"/>
<dbReference type="PROSITE" id="PS51084">
    <property type="entry name" value="HIT_2"/>
    <property type="match status" value="1"/>
</dbReference>
<accession>A0A8J6BTL1</accession>
<reference evidence="5" key="1">
    <citation type="submission" date="2021-05" db="EMBL/GenBank/DDBJ databases">
        <title>A free-living protist that lacks canonical eukaryotic 1 DNA replication and segregation systems.</title>
        <authorList>
            <person name="Salas-Leiva D.E."/>
            <person name="Tromer E.C."/>
            <person name="Curtis B.A."/>
            <person name="Jerlstrom-Hultqvist J."/>
            <person name="Kolisko M."/>
            <person name="Yi Z."/>
            <person name="Salas-Leiva J.S."/>
            <person name="Gallot-Lavallee L."/>
            <person name="Kops G.J.P.L."/>
            <person name="Archibald J.M."/>
            <person name="Simpson A.G.B."/>
            <person name="Roger A.J."/>
        </authorList>
    </citation>
    <scope>NUCLEOTIDE SEQUENCE</scope>
    <source>
        <strain evidence="5">BICM</strain>
    </source>
</reference>
<evidence type="ECO:0000256" key="2">
    <source>
        <dbReference type="PIRSR" id="PIRSR601310-3"/>
    </source>
</evidence>
<evidence type="ECO:0000313" key="5">
    <source>
        <dbReference type="EMBL" id="KAG9389466.1"/>
    </source>
</evidence>
<name>A0A8J6BTL1_9EUKA</name>
<dbReference type="EMBL" id="JAHDYR010000069">
    <property type="protein sequence ID" value="KAG9389466.1"/>
    <property type="molecule type" value="Genomic_DNA"/>
</dbReference>
<dbReference type="InterPro" id="IPR011146">
    <property type="entry name" value="HIT-like"/>
</dbReference>
<dbReference type="AlphaFoldDB" id="A0A8J6BTL1"/>
<gene>
    <name evidence="5" type="ORF">J8273_8758</name>
</gene>
<dbReference type="Gene3D" id="3.30.428.10">
    <property type="entry name" value="HIT-like"/>
    <property type="match status" value="1"/>
</dbReference>
<dbReference type="PRINTS" id="PR00332">
    <property type="entry name" value="HISTRIAD"/>
</dbReference>
<dbReference type="Pfam" id="PF01230">
    <property type="entry name" value="HIT"/>
    <property type="match status" value="1"/>
</dbReference>
<sequence length="138" mass="15489">MPESSLIFEKYPIDPSIVIFEDELAFCTLSYKPITPGHILVIPKRIEQYYDKLSADEVRSMAKLVTRCSGALKRALGCKEVTFGCQDGPHAGQTVKHVHIHVIPAYDGGLIDDDDRKQWSVEMMAKMARRIQGVEAEP</sequence>
<dbReference type="PANTHER" id="PTHR46243:SF1">
    <property type="entry name" value="BIS(5'-ADENOSYL)-TRIPHOSPHATASE"/>
    <property type="match status" value="1"/>
</dbReference>
<dbReference type="GO" id="GO:0003824">
    <property type="term" value="F:catalytic activity"/>
    <property type="evidence" value="ECO:0007669"/>
    <property type="project" value="InterPro"/>
</dbReference>
<dbReference type="InterPro" id="IPR019808">
    <property type="entry name" value="Histidine_triad_CS"/>
</dbReference>
<dbReference type="Proteomes" id="UP000717585">
    <property type="component" value="Unassembled WGS sequence"/>
</dbReference>
<feature type="active site" description="Tele-AMP-histidine intermediate" evidence="1">
    <location>
        <position position="99"/>
    </location>
</feature>